<feature type="domain" description="HTH cro/C1-type" evidence="2">
    <location>
        <begin position="20"/>
        <end position="74"/>
    </location>
</feature>
<dbReference type="InterPro" id="IPR010982">
    <property type="entry name" value="Lambda_DNA-bd_dom_sf"/>
</dbReference>
<dbReference type="SUPFAM" id="SSF47413">
    <property type="entry name" value="lambda repressor-like DNA-binding domains"/>
    <property type="match status" value="1"/>
</dbReference>
<accession>A0A9X1BA88</accession>
<dbReference type="PANTHER" id="PTHR43236">
    <property type="entry name" value="ANTITOXIN HIGA1"/>
    <property type="match status" value="1"/>
</dbReference>
<evidence type="ECO:0000313" key="3">
    <source>
        <dbReference type="EMBL" id="MBK1646038.1"/>
    </source>
</evidence>
<name>A0A9X1BA88_9GAMM</name>
<organism evidence="3 4">
    <name type="scientific">Thiocapsa imhoffii</name>
    <dbReference type="NCBI Taxonomy" id="382777"/>
    <lineage>
        <taxon>Bacteria</taxon>
        <taxon>Pseudomonadati</taxon>
        <taxon>Pseudomonadota</taxon>
        <taxon>Gammaproteobacteria</taxon>
        <taxon>Chromatiales</taxon>
        <taxon>Chromatiaceae</taxon>
        <taxon>Thiocapsa</taxon>
    </lineage>
</organism>
<dbReference type="CDD" id="cd00093">
    <property type="entry name" value="HTH_XRE"/>
    <property type="match status" value="1"/>
</dbReference>
<dbReference type="InterPro" id="IPR052345">
    <property type="entry name" value="Rad_response_metalloprotease"/>
</dbReference>
<dbReference type="SMART" id="SM00530">
    <property type="entry name" value="HTH_XRE"/>
    <property type="match status" value="1"/>
</dbReference>
<dbReference type="Pfam" id="PF06114">
    <property type="entry name" value="Peptidase_M78"/>
    <property type="match status" value="1"/>
</dbReference>
<evidence type="ECO:0000259" key="2">
    <source>
        <dbReference type="PROSITE" id="PS50943"/>
    </source>
</evidence>
<comment type="similarity">
    <text evidence="1">Belongs to the short-chain fatty acyl-CoA assimilation regulator (ScfR) family.</text>
</comment>
<protein>
    <submittedName>
        <fullName evidence="3">XRE family transcriptional regulator</fullName>
    </submittedName>
</protein>
<reference evidence="3 4" key="1">
    <citation type="journal article" date="2020" name="Microorganisms">
        <title>Osmotic Adaptation and Compatible Solute Biosynthesis of Phototrophic Bacteria as Revealed from Genome Analyses.</title>
        <authorList>
            <person name="Imhoff J.F."/>
            <person name="Rahn T."/>
            <person name="Kunzel S."/>
            <person name="Keller A."/>
            <person name="Neulinger S.C."/>
        </authorList>
    </citation>
    <scope>NUCLEOTIDE SEQUENCE [LARGE SCALE GENOMIC DNA]</scope>
    <source>
        <strain evidence="3 4">DSM 21303</strain>
    </source>
</reference>
<dbReference type="Proteomes" id="UP001138802">
    <property type="component" value="Unassembled WGS sequence"/>
</dbReference>
<evidence type="ECO:0000313" key="4">
    <source>
        <dbReference type="Proteomes" id="UP001138802"/>
    </source>
</evidence>
<dbReference type="InterPro" id="IPR010359">
    <property type="entry name" value="IrrE_HExxH"/>
</dbReference>
<evidence type="ECO:0000256" key="1">
    <source>
        <dbReference type="ARBA" id="ARBA00007227"/>
    </source>
</evidence>
<dbReference type="Pfam" id="PF01381">
    <property type="entry name" value="HTH_3"/>
    <property type="match status" value="1"/>
</dbReference>
<dbReference type="EMBL" id="NRSD01000018">
    <property type="protein sequence ID" value="MBK1646038.1"/>
    <property type="molecule type" value="Genomic_DNA"/>
</dbReference>
<dbReference type="GO" id="GO:0003677">
    <property type="term" value="F:DNA binding"/>
    <property type="evidence" value="ECO:0007669"/>
    <property type="project" value="InterPro"/>
</dbReference>
<comment type="caution">
    <text evidence="3">The sequence shown here is derived from an EMBL/GenBank/DDBJ whole genome shotgun (WGS) entry which is preliminary data.</text>
</comment>
<dbReference type="RefSeq" id="WP_200388853.1">
    <property type="nucleotide sequence ID" value="NZ_NRSD01000018.1"/>
</dbReference>
<keyword evidence="4" id="KW-1185">Reference proteome</keyword>
<dbReference type="Gene3D" id="1.10.260.40">
    <property type="entry name" value="lambda repressor-like DNA-binding domains"/>
    <property type="match status" value="1"/>
</dbReference>
<sequence length="366" mass="41165">MTEQTQTFTPNWVSPPGDTIDDLLDERHWTKAELAERTGFTRKHINELLKGRVPITAETANRLDRVLGGTVEFWLTREAQYRAALERRESLKALQQEASWLAELPVSWLVKQGWIRHLSTQAEKVEECLRYFGVASVTAWRERYESPLTAFRAADSAKKKPGSIAAWLRQVEREADQLDCAPFNKAAFKQALPTLRTLTAEPDPGVFVAALQRTCAACGVAVVFVPAPPGCPVHGATRWLGPDKAVLALTLRMKTNDQLWFSFFHEAAHLLKHSKKLWVIEGIDGLDPDHEREADQFAANLLIPPSQVGVLKTLRTKVDVERMASRLGVAPGILVGRMQREGWLPWNHLNALKVRYAWPVPDDTSD</sequence>
<dbReference type="InterPro" id="IPR001387">
    <property type="entry name" value="Cro/C1-type_HTH"/>
</dbReference>
<proteinExistence type="inferred from homology"/>
<dbReference type="PANTHER" id="PTHR43236:SF2">
    <property type="entry name" value="BLL0069 PROTEIN"/>
    <property type="match status" value="1"/>
</dbReference>
<dbReference type="AlphaFoldDB" id="A0A9X1BA88"/>
<gene>
    <name evidence="3" type="ORF">CKO25_15555</name>
</gene>
<dbReference type="PROSITE" id="PS50943">
    <property type="entry name" value="HTH_CROC1"/>
    <property type="match status" value="1"/>
</dbReference>